<proteinExistence type="predicted"/>
<reference evidence="2 3" key="1">
    <citation type="journal article" date="2015" name="Genome Biol. Evol.">
        <title>Comparative Genomics of a Bacterivorous Green Alga Reveals Evolutionary Causalities and Consequences of Phago-Mixotrophic Mode of Nutrition.</title>
        <authorList>
            <person name="Burns J.A."/>
            <person name="Paasch A."/>
            <person name="Narechania A."/>
            <person name="Kim E."/>
        </authorList>
    </citation>
    <scope>NUCLEOTIDE SEQUENCE [LARGE SCALE GENOMIC DNA]</scope>
    <source>
        <strain evidence="2 3">PLY_AMNH</strain>
    </source>
</reference>
<evidence type="ECO:0000256" key="1">
    <source>
        <dbReference type="SAM" id="Phobius"/>
    </source>
</evidence>
<evidence type="ECO:0000313" key="3">
    <source>
        <dbReference type="Proteomes" id="UP001190700"/>
    </source>
</evidence>
<sequence>MSPCRSLRELDLALRDTFKYYAATIHFVLRGQKYASSPYFKDNIQARLHVFSLAITLRIWDKPHYRNGTFQHDLQKNLRNVAFPGTGIPLSWVCYSKVGMYAFIFAGLPIICLIAAVNQHRNSLGSIWSAYRTNLLNPQDWFWFWRLNCLLASWHCLVDGEEGYKLEDKWTFLQAAHKQGIPISPFLQSPATLIAKHRNEEGGLGYFAYSNASEGGDWILQEALSNSESIATLLPKRAPLSTLRIVTASDGGLRNGGVGRGAWAMSCVWRAGRQGAMTDHSSILFDVDMGNGELGRGTTNSHWYKLGLRNASQCPLFSFHDIQEHPDTGLLLTGKKMFDPLSEYIVELVEDAHNKLAPGVPLIGWDVALTTIGAVLLEGNFSCNFFRGTFDKNEYFQLVEKYMIEIEQRS</sequence>
<organism evidence="2 3">
    <name type="scientific">Cymbomonas tetramitiformis</name>
    <dbReference type="NCBI Taxonomy" id="36881"/>
    <lineage>
        <taxon>Eukaryota</taxon>
        <taxon>Viridiplantae</taxon>
        <taxon>Chlorophyta</taxon>
        <taxon>Pyramimonadophyceae</taxon>
        <taxon>Pyramimonadales</taxon>
        <taxon>Pyramimonadaceae</taxon>
        <taxon>Cymbomonas</taxon>
    </lineage>
</organism>
<name>A0AAE0BZL6_9CHLO</name>
<keyword evidence="1" id="KW-0472">Membrane</keyword>
<keyword evidence="1" id="KW-1133">Transmembrane helix</keyword>
<evidence type="ECO:0000313" key="2">
    <source>
        <dbReference type="EMBL" id="KAK3245118.1"/>
    </source>
</evidence>
<evidence type="ECO:0008006" key="4">
    <source>
        <dbReference type="Google" id="ProtNLM"/>
    </source>
</evidence>
<protein>
    <recommendedName>
        <fullName evidence="4">Alpha-L-glutamate ligase-related protein ATP-grasp domain-containing protein</fullName>
    </recommendedName>
</protein>
<dbReference type="Proteomes" id="UP001190700">
    <property type="component" value="Unassembled WGS sequence"/>
</dbReference>
<comment type="caution">
    <text evidence="2">The sequence shown here is derived from an EMBL/GenBank/DDBJ whole genome shotgun (WGS) entry which is preliminary data.</text>
</comment>
<dbReference type="EMBL" id="LGRX02031002">
    <property type="protein sequence ID" value="KAK3245118.1"/>
    <property type="molecule type" value="Genomic_DNA"/>
</dbReference>
<keyword evidence="1" id="KW-0812">Transmembrane</keyword>
<gene>
    <name evidence="2" type="ORF">CYMTET_45297</name>
</gene>
<dbReference type="AlphaFoldDB" id="A0AAE0BZL6"/>
<accession>A0AAE0BZL6</accession>
<keyword evidence="3" id="KW-1185">Reference proteome</keyword>
<feature type="transmembrane region" description="Helical" evidence="1">
    <location>
        <begin position="98"/>
        <end position="117"/>
    </location>
</feature>